<evidence type="ECO:0000313" key="10">
    <source>
        <dbReference type="EMBL" id="CCH74619.1"/>
    </source>
</evidence>
<dbReference type="PANTHER" id="PTHR24221:SF646">
    <property type="entry name" value="HAEMOLYSIN SECRETION ATP-BINDING PROTEIN"/>
    <property type="match status" value="1"/>
</dbReference>
<dbReference type="GO" id="GO:0005524">
    <property type="term" value="F:ATP binding"/>
    <property type="evidence" value="ECO:0007669"/>
    <property type="project" value="UniProtKB-KW"/>
</dbReference>
<evidence type="ECO:0000256" key="7">
    <source>
        <dbReference type="SAM" id="Phobius"/>
    </source>
</evidence>
<feature type="domain" description="ABC transmembrane type-1" evidence="9">
    <location>
        <begin position="42"/>
        <end position="320"/>
    </location>
</feature>
<comment type="subcellular location">
    <subcellularLocation>
        <location evidence="1">Cell membrane</location>
        <topology evidence="1">Multi-pass membrane protein</topology>
    </subcellularLocation>
</comment>
<dbReference type="STRING" id="1193182.BN11_4610013"/>
<dbReference type="SUPFAM" id="SSF90123">
    <property type="entry name" value="ABC transporter transmembrane region"/>
    <property type="match status" value="1"/>
</dbReference>
<evidence type="ECO:0000256" key="2">
    <source>
        <dbReference type="ARBA" id="ARBA00022692"/>
    </source>
</evidence>
<keyword evidence="6 7" id="KW-0472">Membrane</keyword>
<dbReference type="PANTHER" id="PTHR24221">
    <property type="entry name" value="ATP-BINDING CASSETTE SUB-FAMILY B"/>
    <property type="match status" value="1"/>
</dbReference>
<dbReference type="GO" id="GO:0034040">
    <property type="term" value="F:ATPase-coupled lipid transmembrane transporter activity"/>
    <property type="evidence" value="ECO:0007669"/>
    <property type="project" value="TreeGrafter"/>
</dbReference>
<evidence type="ECO:0000259" key="8">
    <source>
        <dbReference type="PROSITE" id="PS50893"/>
    </source>
</evidence>
<dbReference type="Gene3D" id="3.40.50.300">
    <property type="entry name" value="P-loop containing nucleotide triphosphate hydrolases"/>
    <property type="match status" value="1"/>
</dbReference>
<organism evidence="10 11">
    <name type="scientific">Nostocoides australiense Ben110</name>
    <dbReference type="NCBI Taxonomy" id="1193182"/>
    <lineage>
        <taxon>Bacteria</taxon>
        <taxon>Bacillati</taxon>
        <taxon>Actinomycetota</taxon>
        <taxon>Actinomycetes</taxon>
        <taxon>Micrococcales</taxon>
        <taxon>Intrasporangiaceae</taxon>
        <taxon>Nostocoides</taxon>
    </lineage>
</organism>
<evidence type="ECO:0000259" key="9">
    <source>
        <dbReference type="PROSITE" id="PS50929"/>
    </source>
</evidence>
<dbReference type="Proteomes" id="UP000035763">
    <property type="component" value="Unassembled WGS sequence"/>
</dbReference>
<dbReference type="EMBL" id="CAJA01000403">
    <property type="protein sequence ID" value="CCH74619.1"/>
    <property type="molecule type" value="Genomic_DNA"/>
</dbReference>
<dbReference type="RefSeq" id="WP_201329311.1">
    <property type="nucleotide sequence ID" value="NZ_HG764815.1"/>
</dbReference>
<gene>
    <name evidence="10" type="ORF">BN11_4610013</name>
</gene>
<dbReference type="InterPro" id="IPR027417">
    <property type="entry name" value="P-loop_NTPase"/>
</dbReference>
<evidence type="ECO:0000313" key="11">
    <source>
        <dbReference type="Proteomes" id="UP000035763"/>
    </source>
</evidence>
<sequence length="607" mass="65441">MSRSEPTATTAEQELEPMPAGWPSMLRIVRHGYRAEPKLLSASLAMTVLEALPDVLVAVWLALITRGIVNHDRDDLLLGALGLAASATATWALQVTLGRTKRRLGDRLNIYFQGHVATLQAKVATLEHHERPGYLDRIAVLRTGVFALDHLFASIFTMVGWFVRLAFVSVLLATIHPALLLLLLAALPLLVVATWRPKVEKAAEEAVAPHGRLGRHLFLLGTSAGPGKEIRVTGNQDDLRARRRRAWESWFAPQRAASLVTAAWLALTWAIFGVAFVGAVAWIAHRPGVTAASIVLVLTAGSRLTAYVGSAVGELGFLRGIWLDSAKRLAWLEDFAQSTAGTGTQAPPDRLTDGIRFDGVGFAYPGTTRRVLDGVDLHLPAGSVVAVVGENGAGKSTLVKLLARMYDPTAGRITVDGTDLSALDLRGWRERISGAFQDFARLEFRAHTTVGLGDLPRLDDRPAVAAAVERAGATPVVDQLAGGLDTQLGPSWDDGVDVSFGQWQKLALARGYMRHEPLLLMLDEPTAALDAETEHAIFEQFTAGARSENDTGRVTILVSHRFSTVRMADLIVVLDGSRVAEVGSHEALMAQGGLYSELYTIRAGAYA</sequence>
<evidence type="ECO:0000256" key="6">
    <source>
        <dbReference type="ARBA" id="ARBA00023136"/>
    </source>
</evidence>
<keyword evidence="11" id="KW-1185">Reference proteome</keyword>
<feature type="transmembrane region" description="Helical" evidence="7">
    <location>
        <begin position="175"/>
        <end position="195"/>
    </location>
</feature>
<evidence type="ECO:0000256" key="3">
    <source>
        <dbReference type="ARBA" id="ARBA00022741"/>
    </source>
</evidence>
<dbReference type="SMART" id="SM00382">
    <property type="entry name" value="AAA"/>
    <property type="match status" value="1"/>
</dbReference>
<keyword evidence="2 7" id="KW-0812">Transmembrane</keyword>
<dbReference type="Gene3D" id="1.20.1560.10">
    <property type="entry name" value="ABC transporter type 1, transmembrane domain"/>
    <property type="match status" value="1"/>
</dbReference>
<dbReference type="SUPFAM" id="SSF52540">
    <property type="entry name" value="P-loop containing nucleoside triphosphate hydrolases"/>
    <property type="match status" value="1"/>
</dbReference>
<dbReference type="InterPro" id="IPR017871">
    <property type="entry name" value="ABC_transporter-like_CS"/>
</dbReference>
<proteinExistence type="predicted"/>
<feature type="domain" description="ABC transporter" evidence="8">
    <location>
        <begin position="355"/>
        <end position="601"/>
    </location>
</feature>
<dbReference type="InterPro" id="IPR003593">
    <property type="entry name" value="AAA+_ATPase"/>
</dbReference>
<evidence type="ECO:0000256" key="1">
    <source>
        <dbReference type="ARBA" id="ARBA00004651"/>
    </source>
</evidence>
<evidence type="ECO:0000256" key="4">
    <source>
        <dbReference type="ARBA" id="ARBA00022840"/>
    </source>
</evidence>
<keyword evidence="5 7" id="KW-1133">Transmembrane helix</keyword>
<keyword evidence="3" id="KW-0547">Nucleotide-binding</keyword>
<dbReference type="PROSITE" id="PS00211">
    <property type="entry name" value="ABC_TRANSPORTER_1"/>
    <property type="match status" value="1"/>
</dbReference>
<evidence type="ECO:0000256" key="5">
    <source>
        <dbReference type="ARBA" id="ARBA00022989"/>
    </source>
</evidence>
<dbReference type="GO" id="GO:0016887">
    <property type="term" value="F:ATP hydrolysis activity"/>
    <property type="evidence" value="ECO:0007669"/>
    <property type="project" value="InterPro"/>
</dbReference>
<feature type="transmembrane region" description="Helical" evidence="7">
    <location>
        <begin position="39"/>
        <end position="64"/>
    </location>
</feature>
<dbReference type="AlphaFoldDB" id="W6K494"/>
<accession>W6K494</accession>
<feature type="transmembrane region" description="Helical" evidence="7">
    <location>
        <begin position="259"/>
        <end position="284"/>
    </location>
</feature>
<comment type="caution">
    <text evidence="10">The sequence shown here is derived from an EMBL/GenBank/DDBJ whole genome shotgun (WGS) entry which is preliminary data.</text>
</comment>
<dbReference type="GO" id="GO:0140359">
    <property type="term" value="F:ABC-type transporter activity"/>
    <property type="evidence" value="ECO:0007669"/>
    <property type="project" value="InterPro"/>
</dbReference>
<feature type="transmembrane region" description="Helical" evidence="7">
    <location>
        <begin position="139"/>
        <end position="163"/>
    </location>
</feature>
<dbReference type="GO" id="GO:0005886">
    <property type="term" value="C:plasma membrane"/>
    <property type="evidence" value="ECO:0007669"/>
    <property type="project" value="UniProtKB-SubCell"/>
</dbReference>
<feature type="transmembrane region" description="Helical" evidence="7">
    <location>
        <begin position="76"/>
        <end position="97"/>
    </location>
</feature>
<protein>
    <submittedName>
        <fullName evidence="10">ABC transporter related</fullName>
    </submittedName>
</protein>
<dbReference type="InterPro" id="IPR036640">
    <property type="entry name" value="ABC1_TM_sf"/>
</dbReference>
<dbReference type="PROSITE" id="PS50929">
    <property type="entry name" value="ABC_TM1F"/>
    <property type="match status" value="1"/>
</dbReference>
<dbReference type="InterPro" id="IPR003439">
    <property type="entry name" value="ABC_transporter-like_ATP-bd"/>
</dbReference>
<keyword evidence="4" id="KW-0067">ATP-binding</keyword>
<dbReference type="PROSITE" id="PS50893">
    <property type="entry name" value="ABC_TRANSPORTER_2"/>
    <property type="match status" value="1"/>
</dbReference>
<dbReference type="InterPro" id="IPR039421">
    <property type="entry name" value="Type_1_exporter"/>
</dbReference>
<reference evidence="10 11" key="1">
    <citation type="journal article" date="2013" name="ISME J.">
        <title>A metabolic model for members of the genus Tetrasphaera involved in enhanced biological phosphorus removal.</title>
        <authorList>
            <person name="Kristiansen R."/>
            <person name="Nguyen H.T.T."/>
            <person name="Saunders A.M."/>
            <person name="Nielsen J.L."/>
            <person name="Wimmer R."/>
            <person name="Le V.Q."/>
            <person name="McIlroy S.J."/>
            <person name="Petrovski S."/>
            <person name="Seviour R.J."/>
            <person name="Calteau A."/>
            <person name="Nielsen K.L."/>
            <person name="Nielsen P.H."/>
        </authorList>
    </citation>
    <scope>NUCLEOTIDE SEQUENCE [LARGE SCALE GENOMIC DNA]</scope>
    <source>
        <strain evidence="10 11">Ben110</strain>
    </source>
</reference>
<dbReference type="InterPro" id="IPR011527">
    <property type="entry name" value="ABC1_TM_dom"/>
</dbReference>
<dbReference type="Pfam" id="PF00005">
    <property type="entry name" value="ABC_tran"/>
    <property type="match status" value="1"/>
</dbReference>
<name>W6K494_9MICO</name>